<dbReference type="Proteomes" id="UP001162480">
    <property type="component" value="Chromosome 12"/>
</dbReference>
<dbReference type="AlphaFoldDB" id="A0AA36BD59"/>
<name>A0AA36BD59_OCTVU</name>
<proteinExistence type="predicted"/>
<sequence length="131" mass="15628">MTRSRDEVQCSNRPPGRTKEKYWNEECARAEEAYRKGNMRELYQHVKKIRTAFMARQVTIRGRNGEELHDQEGIRTRWKEYTEQLCAGNNLDEQVEEKPLELDPDILEDEMVWAMKLLANRLETQVLMAFH</sequence>
<accession>A0AA36BD59</accession>
<organism evidence="1 2">
    <name type="scientific">Octopus vulgaris</name>
    <name type="common">Common octopus</name>
    <dbReference type="NCBI Taxonomy" id="6645"/>
    <lineage>
        <taxon>Eukaryota</taxon>
        <taxon>Metazoa</taxon>
        <taxon>Spiralia</taxon>
        <taxon>Lophotrochozoa</taxon>
        <taxon>Mollusca</taxon>
        <taxon>Cephalopoda</taxon>
        <taxon>Coleoidea</taxon>
        <taxon>Octopodiformes</taxon>
        <taxon>Octopoda</taxon>
        <taxon>Incirrata</taxon>
        <taxon>Octopodidae</taxon>
        <taxon>Octopus</taxon>
    </lineage>
</organism>
<dbReference type="EMBL" id="OX597825">
    <property type="protein sequence ID" value="CAI9731502.1"/>
    <property type="molecule type" value="Genomic_DNA"/>
</dbReference>
<gene>
    <name evidence="1" type="ORF">OCTVUL_1B010745</name>
</gene>
<evidence type="ECO:0000313" key="1">
    <source>
        <dbReference type="EMBL" id="CAI9731502.1"/>
    </source>
</evidence>
<keyword evidence="2" id="KW-1185">Reference proteome</keyword>
<protein>
    <submittedName>
        <fullName evidence="1">Uncharacterized protein</fullName>
    </submittedName>
</protein>
<reference evidence="1" key="1">
    <citation type="submission" date="2023-08" db="EMBL/GenBank/DDBJ databases">
        <authorList>
            <person name="Alioto T."/>
            <person name="Alioto T."/>
            <person name="Gomez Garrido J."/>
        </authorList>
    </citation>
    <scope>NUCLEOTIDE SEQUENCE</scope>
</reference>
<evidence type="ECO:0000313" key="2">
    <source>
        <dbReference type="Proteomes" id="UP001162480"/>
    </source>
</evidence>